<dbReference type="PANTHER" id="PTHR32063">
    <property type="match status" value="1"/>
</dbReference>
<feature type="transmembrane region" description="Helical" evidence="1">
    <location>
        <begin position="443"/>
        <end position="464"/>
    </location>
</feature>
<dbReference type="Pfam" id="PF00873">
    <property type="entry name" value="ACR_tran"/>
    <property type="match status" value="1"/>
</dbReference>
<dbReference type="RefSeq" id="WP_353567711.1">
    <property type="nucleotide sequence ID" value="NZ_BAABRI010000016.1"/>
</dbReference>
<dbReference type="Proteomes" id="UP001476282">
    <property type="component" value="Unassembled WGS sequence"/>
</dbReference>
<sequence length="1036" mass="109819">MLRALVVAALKFRGLVLLAALVTLAAGGFVALRARLDVFPEFVPPQITIQTEAPGLSAEQVESLVTFPIEAAVGGIAGLETTRSESIQGLSVIDLVFKDSSDELTDRQLLSERLTELSGTLPKQAAGPTMSPMVSSTMDLLKVGLVSEKVGGRELRTLADWTVRPLLKAVPGVAEVTVVGGEVEELEILPLPEKMAALGVGLAELGNAAREAVGVRGAGYVESSNQRLVVHAHGPEADAAHLSRLVIRGQGADAIRIGDVAEVRLGAMPKFGDALINGRRGVMLALTSQAGANTLETTRKVEQALDELRPLLDAKQVALVGGLHRPANFIEVALEHLTSSLLIGAALVALVLLLFLADLRTAFISFLSIPLSLLGAVMVMHFQGITLNTMTLGGLAVAVGVVVDDAIIDVENILRRLRENAALPEPRPAPAVVLDASIEVRGAVLHATLIVLAVFLPVFALSGLQGRFFQPLAVSFMLAVVTSLAVAMTVTPALSLILLGGAKPRREPFHLRWLGHIHEALLRPLCRVPWLVVGGVALALVAAGGLARSLPGELLPPFREGHFVVQAFGVPGTSLEETMRFGERTSAELLDMPEIASVEMQAGRSERGIDTWGPERCEYHIELKRRPGLDEEAVQQRIRRVFEPYGNMQTETLTFLGDRISESLSGETAAVVVNLYGKDLDALEKPAAEIARILGETPGASGVQSLGSARTPGLEVDLDAALLEAHGLRPVPVQDMIETAMQGTEVGQIYDGNRVVPVTLRLDEAARTDLSTIASLAITTPAGGIVPLARLGNIRLSQQRAQVRHQDGRRRQVVTANVAGRPVSEFVADARRRIQAADILPADVYLEITGAAEAEARSHLELLVATGITLGVIGIFLAMAFRRPANFLLVVSMLPVSAAGGIAAAAMTGIPLSLGALIGFVTLLGLGVRNSIMLMSHYEHLVRHEGRPWQLETVLRGARERLVPVLMTTAVTGLALLPLALHPATAGREVEGPMAIVILGGLVVSTGVTLLVLPVAAHRFARFESLSSSSHVRPLG</sequence>
<keyword evidence="1" id="KW-0812">Transmembrane</keyword>
<organism evidence="2 3">
    <name type="scientific">Haloferula sargassicola</name>
    <dbReference type="NCBI Taxonomy" id="490096"/>
    <lineage>
        <taxon>Bacteria</taxon>
        <taxon>Pseudomonadati</taxon>
        <taxon>Verrucomicrobiota</taxon>
        <taxon>Verrucomicrobiia</taxon>
        <taxon>Verrucomicrobiales</taxon>
        <taxon>Verrucomicrobiaceae</taxon>
        <taxon>Haloferula</taxon>
    </lineage>
</organism>
<reference evidence="2 3" key="1">
    <citation type="submission" date="2024-02" db="EMBL/GenBank/DDBJ databases">
        <title>Haloferula sargassicola NBRC 104335.</title>
        <authorList>
            <person name="Ichikawa N."/>
            <person name="Katano-Makiyama Y."/>
            <person name="Hidaka K."/>
        </authorList>
    </citation>
    <scope>NUCLEOTIDE SEQUENCE [LARGE SCALE GENOMIC DNA]</scope>
    <source>
        <strain evidence="2 3">NBRC 104335</strain>
    </source>
</reference>
<comment type="caution">
    <text evidence="2">The sequence shown here is derived from an EMBL/GenBank/DDBJ whole genome shotgun (WGS) entry which is preliminary data.</text>
</comment>
<feature type="transmembrane region" description="Helical" evidence="1">
    <location>
        <begin position="993"/>
        <end position="1017"/>
    </location>
</feature>
<keyword evidence="3" id="KW-1185">Reference proteome</keyword>
<name>A0ABP9UPX6_9BACT</name>
<feature type="transmembrane region" description="Helical" evidence="1">
    <location>
        <begin position="887"/>
        <end position="906"/>
    </location>
</feature>
<feature type="transmembrane region" description="Helical" evidence="1">
    <location>
        <begin position="862"/>
        <end position="880"/>
    </location>
</feature>
<gene>
    <name evidence="2" type="primary">czcA_3</name>
    <name evidence="2" type="ORF">Hsar01_02834</name>
</gene>
<accession>A0ABP9UPX6</accession>
<feature type="transmembrane region" description="Helical" evidence="1">
    <location>
        <begin position="337"/>
        <end position="356"/>
    </location>
</feature>
<evidence type="ECO:0000313" key="2">
    <source>
        <dbReference type="EMBL" id="GAA5483600.1"/>
    </source>
</evidence>
<dbReference type="PRINTS" id="PR00702">
    <property type="entry name" value="ACRIFLAVINRP"/>
</dbReference>
<evidence type="ECO:0000256" key="1">
    <source>
        <dbReference type="SAM" id="Phobius"/>
    </source>
</evidence>
<dbReference type="Gene3D" id="3.30.70.1320">
    <property type="entry name" value="Multidrug efflux transporter AcrB pore domain like"/>
    <property type="match status" value="1"/>
</dbReference>
<dbReference type="PANTHER" id="PTHR32063:SF4">
    <property type="entry name" value="SLR6043 PROTEIN"/>
    <property type="match status" value="1"/>
</dbReference>
<proteinExistence type="predicted"/>
<dbReference type="EMBL" id="BAABRI010000016">
    <property type="protein sequence ID" value="GAA5483600.1"/>
    <property type="molecule type" value="Genomic_DNA"/>
</dbReference>
<protein>
    <submittedName>
        <fullName evidence="2">Cobalt-zinc-cadmium resistance protein CzcA</fullName>
    </submittedName>
</protein>
<feature type="transmembrane region" description="Helical" evidence="1">
    <location>
        <begin position="476"/>
        <end position="502"/>
    </location>
</feature>
<dbReference type="SUPFAM" id="SSF82693">
    <property type="entry name" value="Multidrug efflux transporter AcrB pore domain, PN1, PN2, PC1 and PC2 subdomains"/>
    <property type="match status" value="2"/>
</dbReference>
<dbReference type="Gene3D" id="1.20.1640.10">
    <property type="entry name" value="Multidrug efflux transporter AcrB transmembrane domain"/>
    <property type="match status" value="2"/>
</dbReference>
<dbReference type="Gene3D" id="3.30.2090.10">
    <property type="entry name" value="Multidrug efflux transporter AcrB TolC docking domain, DN and DC subdomains"/>
    <property type="match status" value="2"/>
</dbReference>
<dbReference type="SUPFAM" id="SSF82866">
    <property type="entry name" value="Multidrug efflux transporter AcrB transmembrane domain"/>
    <property type="match status" value="2"/>
</dbReference>
<dbReference type="Gene3D" id="3.30.70.1440">
    <property type="entry name" value="Multidrug efflux transporter AcrB pore domain"/>
    <property type="match status" value="1"/>
</dbReference>
<dbReference type="Gene3D" id="3.30.70.1430">
    <property type="entry name" value="Multidrug efflux transporter AcrB pore domain"/>
    <property type="match status" value="2"/>
</dbReference>
<dbReference type="SUPFAM" id="SSF82714">
    <property type="entry name" value="Multidrug efflux transporter AcrB TolC docking domain, DN and DC subdomains"/>
    <property type="match status" value="2"/>
</dbReference>
<feature type="transmembrane region" description="Helical" evidence="1">
    <location>
        <begin position="363"/>
        <end position="383"/>
    </location>
</feature>
<keyword evidence="1" id="KW-1133">Transmembrane helix</keyword>
<feature type="transmembrane region" description="Helical" evidence="1">
    <location>
        <begin position="962"/>
        <end position="981"/>
    </location>
</feature>
<dbReference type="InterPro" id="IPR027463">
    <property type="entry name" value="AcrB_DN_DC_subdom"/>
</dbReference>
<dbReference type="InterPro" id="IPR001036">
    <property type="entry name" value="Acrflvin-R"/>
</dbReference>
<keyword evidence="1" id="KW-0472">Membrane</keyword>
<evidence type="ECO:0000313" key="3">
    <source>
        <dbReference type="Proteomes" id="UP001476282"/>
    </source>
</evidence>
<feature type="transmembrane region" description="Helical" evidence="1">
    <location>
        <begin position="912"/>
        <end position="928"/>
    </location>
</feature>